<feature type="compositionally biased region" description="Basic and acidic residues" evidence="13">
    <location>
        <begin position="1"/>
        <end position="34"/>
    </location>
</feature>
<sequence length="211" mass="24639">MANEKVPENTKSEEKIKKNKKEEELKQEESRQEEVENENNSEENAEKADNEKLEDSTGENDMKKKLKQKEKEVNEYVDKLQRTMAEFDNFRKRTTREKSMMYENGAKETLEKLLPIVDNFQRALESVSEEQKEVPFVQGIELIFKQLMSTLNDIGVEEIKAEGKEFDPNFHHAVTHAEDDSLGENIVSEVFQKGYMYNDSVLRHSMVKVVN</sequence>
<dbReference type="InterPro" id="IPR009012">
    <property type="entry name" value="GrpE_head"/>
</dbReference>
<evidence type="ECO:0000256" key="4">
    <source>
        <dbReference type="ARBA" id="ARBA00022490"/>
    </source>
</evidence>
<dbReference type="SUPFAM" id="SSF58014">
    <property type="entry name" value="Coiled-coil domain of nucleotide exchange factor GrpE"/>
    <property type="match status" value="1"/>
</dbReference>
<comment type="caution">
    <text evidence="14">The sequence shown here is derived from an EMBL/GenBank/DDBJ whole genome shotgun (WGS) entry which is preliminary data.</text>
</comment>
<feature type="compositionally biased region" description="Basic and acidic residues" evidence="13">
    <location>
        <begin position="44"/>
        <end position="72"/>
    </location>
</feature>
<dbReference type="Gene3D" id="2.30.22.10">
    <property type="entry name" value="Head domain of nucleotide exchange factor GrpE"/>
    <property type="match status" value="1"/>
</dbReference>
<dbReference type="GO" id="GO:0051082">
    <property type="term" value="F:unfolded protein binding"/>
    <property type="evidence" value="ECO:0007669"/>
    <property type="project" value="TreeGrafter"/>
</dbReference>
<dbReference type="HAMAP" id="MF_01151">
    <property type="entry name" value="GrpE"/>
    <property type="match status" value="1"/>
</dbReference>
<evidence type="ECO:0000256" key="11">
    <source>
        <dbReference type="RuleBase" id="RU000639"/>
    </source>
</evidence>
<dbReference type="InterPro" id="IPR013805">
    <property type="entry name" value="GrpE_CC"/>
</dbReference>
<evidence type="ECO:0000313" key="14">
    <source>
        <dbReference type="EMBL" id="GKX31146.1"/>
    </source>
</evidence>
<evidence type="ECO:0000256" key="1">
    <source>
        <dbReference type="ARBA" id="ARBA00004496"/>
    </source>
</evidence>
<evidence type="ECO:0000256" key="2">
    <source>
        <dbReference type="ARBA" id="ARBA00009054"/>
    </source>
</evidence>
<proteinExistence type="inferred from homology"/>
<keyword evidence="4 10" id="KW-0963">Cytoplasm</keyword>
<dbReference type="Pfam" id="PF01025">
    <property type="entry name" value="GrpE"/>
    <property type="match status" value="1"/>
</dbReference>
<dbReference type="Gene3D" id="3.90.20.20">
    <property type="match status" value="1"/>
</dbReference>
<dbReference type="CDD" id="cd00446">
    <property type="entry name" value="GrpE"/>
    <property type="match status" value="1"/>
</dbReference>
<evidence type="ECO:0000256" key="12">
    <source>
        <dbReference type="RuleBase" id="RU004478"/>
    </source>
</evidence>
<name>A0A9W5YEE5_9FIRM</name>
<evidence type="ECO:0000256" key="8">
    <source>
        <dbReference type="ARBA" id="ARBA00072274"/>
    </source>
</evidence>
<organism evidence="14 15">
    <name type="scientific">Vallitalea longa</name>
    <dbReference type="NCBI Taxonomy" id="2936439"/>
    <lineage>
        <taxon>Bacteria</taxon>
        <taxon>Bacillati</taxon>
        <taxon>Bacillota</taxon>
        <taxon>Clostridia</taxon>
        <taxon>Lachnospirales</taxon>
        <taxon>Vallitaleaceae</taxon>
        <taxon>Vallitalea</taxon>
    </lineage>
</organism>
<evidence type="ECO:0000256" key="10">
    <source>
        <dbReference type="HAMAP-Rule" id="MF_01151"/>
    </source>
</evidence>
<accession>A0A9W5YEE5</accession>
<dbReference type="EMBL" id="BRLB01000014">
    <property type="protein sequence ID" value="GKX31146.1"/>
    <property type="molecule type" value="Genomic_DNA"/>
</dbReference>
<dbReference type="GO" id="GO:0042803">
    <property type="term" value="F:protein homodimerization activity"/>
    <property type="evidence" value="ECO:0007669"/>
    <property type="project" value="InterPro"/>
</dbReference>
<evidence type="ECO:0000256" key="7">
    <source>
        <dbReference type="ARBA" id="ARBA00053401"/>
    </source>
</evidence>
<evidence type="ECO:0000256" key="13">
    <source>
        <dbReference type="SAM" id="MobiDB-lite"/>
    </source>
</evidence>
<comment type="similarity">
    <text evidence="2 10 12">Belongs to the GrpE family.</text>
</comment>
<comment type="subunit">
    <text evidence="3 10">Homodimer.</text>
</comment>
<reference evidence="14" key="1">
    <citation type="submission" date="2022-06" db="EMBL/GenBank/DDBJ databases">
        <title>Vallitalea longa sp. nov., an anaerobic bacterium isolated from marine sediment.</title>
        <authorList>
            <person name="Hirano S."/>
            <person name="Terahara T."/>
            <person name="Mori K."/>
            <person name="Hamada M."/>
            <person name="Matsumoto R."/>
            <person name="Kobayashi T."/>
        </authorList>
    </citation>
    <scope>NUCLEOTIDE SEQUENCE</scope>
    <source>
        <strain evidence="14">SH18-1</strain>
    </source>
</reference>
<dbReference type="RefSeq" id="WP_281817899.1">
    <property type="nucleotide sequence ID" value="NZ_BRLB01000014.1"/>
</dbReference>
<dbReference type="PANTHER" id="PTHR21237:SF23">
    <property type="entry name" value="GRPE PROTEIN HOMOLOG, MITOCHONDRIAL"/>
    <property type="match status" value="1"/>
</dbReference>
<dbReference type="PRINTS" id="PR00773">
    <property type="entry name" value="GRPEPROTEIN"/>
</dbReference>
<dbReference type="GO" id="GO:0006457">
    <property type="term" value="P:protein folding"/>
    <property type="evidence" value="ECO:0007669"/>
    <property type="project" value="InterPro"/>
</dbReference>
<comment type="subcellular location">
    <subcellularLocation>
        <location evidence="1 10">Cytoplasm</location>
    </subcellularLocation>
</comment>
<dbReference type="Proteomes" id="UP001144256">
    <property type="component" value="Unassembled WGS sequence"/>
</dbReference>
<evidence type="ECO:0000256" key="6">
    <source>
        <dbReference type="ARBA" id="ARBA00023186"/>
    </source>
</evidence>
<dbReference type="SUPFAM" id="SSF51064">
    <property type="entry name" value="Head domain of nucleotide exchange factor GrpE"/>
    <property type="match status" value="1"/>
</dbReference>
<dbReference type="InterPro" id="IPR000740">
    <property type="entry name" value="GrpE"/>
</dbReference>
<keyword evidence="5 10" id="KW-0346">Stress response</keyword>
<evidence type="ECO:0000256" key="9">
    <source>
        <dbReference type="ARBA" id="ARBA00076414"/>
    </source>
</evidence>
<keyword evidence="15" id="KW-1185">Reference proteome</keyword>
<feature type="region of interest" description="Disordered" evidence="13">
    <location>
        <begin position="1"/>
        <end position="72"/>
    </location>
</feature>
<dbReference type="GO" id="GO:0051087">
    <property type="term" value="F:protein-folding chaperone binding"/>
    <property type="evidence" value="ECO:0007669"/>
    <property type="project" value="InterPro"/>
</dbReference>
<dbReference type="FunFam" id="2.30.22.10:FF:000001">
    <property type="entry name" value="Protein GrpE"/>
    <property type="match status" value="1"/>
</dbReference>
<dbReference type="PROSITE" id="PS01071">
    <property type="entry name" value="GRPE"/>
    <property type="match status" value="1"/>
</dbReference>
<keyword evidence="6 10" id="KW-0143">Chaperone</keyword>
<evidence type="ECO:0000256" key="3">
    <source>
        <dbReference type="ARBA" id="ARBA00011738"/>
    </source>
</evidence>
<comment type="function">
    <text evidence="7 10 11">Participates actively in the response to hyperosmotic and heat shock by preventing the aggregation of stress-denatured proteins, in association with DnaK and GrpE. It is the nucleotide exchange factor for DnaK and may function as a thermosensor. Unfolded proteins bind initially to DnaJ; upon interaction with the DnaJ-bound protein, DnaK hydrolyzes its bound ATP, resulting in the formation of a stable complex. GrpE releases ADP from DnaK; ATP binding to DnaK triggers the release of the substrate protein, thus completing the reaction cycle. Several rounds of ATP-dependent interactions between DnaJ, DnaK and GrpE are required for fully efficient folding.</text>
</comment>
<protein>
    <recommendedName>
        <fullName evidence="8 10">Protein GrpE</fullName>
    </recommendedName>
    <alternativeName>
        <fullName evidence="9 10">HSP-70 cofactor</fullName>
    </alternativeName>
</protein>
<gene>
    <name evidence="10 14" type="primary">grpE</name>
    <name evidence="14" type="ORF">SH1V18_36260</name>
</gene>
<dbReference type="GO" id="GO:0000774">
    <property type="term" value="F:adenyl-nucleotide exchange factor activity"/>
    <property type="evidence" value="ECO:0007669"/>
    <property type="project" value="InterPro"/>
</dbReference>
<dbReference type="GO" id="GO:0005737">
    <property type="term" value="C:cytoplasm"/>
    <property type="evidence" value="ECO:0007669"/>
    <property type="project" value="UniProtKB-SubCell"/>
</dbReference>
<evidence type="ECO:0000313" key="15">
    <source>
        <dbReference type="Proteomes" id="UP001144256"/>
    </source>
</evidence>
<evidence type="ECO:0000256" key="5">
    <source>
        <dbReference type="ARBA" id="ARBA00023016"/>
    </source>
</evidence>
<dbReference type="AlphaFoldDB" id="A0A9W5YEE5"/>
<dbReference type="NCBIfam" id="NF010738">
    <property type="entry name" value="PRK14140.1"/>
    <property type="match status" value="1"/>
</dbReference>
<dbReference type="PANTHER" id="PTHR21237">
    <property type="entry name" value="GRPE PROTEIN"/>
    <property type="match status" value="1"/>
</dbReference>